<feature type="transmembrane region" description="Helical" evidence="2">
    <location>
        <begin position="171"/>
        <end position="188"/>
    </location>
</feature>
<evidence type="ECO:0000256" key="1">
    <source>
        <dbReference type="SAM" id="MobiDB-lite"/>
    </source>
</evidence>
<dbReference type="InterPro" id="IPR026620">
    <property type="entry name" value="TMEM177"/>
</dbReference>
<reference evidence="3" key="2">
    <citation type="submission" date="2023-05" db="EMBL/GenBank/DDBJ databases">
        <authorList>
            <person name="Fouks B."/>
        </authorList>
    </citation>
    <scope>NUCLEOTIDE SEQUENCE</scope>
    <source>
        <strain evidence="3">Stay&amp;Tobe</strain>
        <tissue evidence="3">Testes</tissue>
    </source>
</reference>
<evidence type="ECO:0000256" key="2">
    <source>
        <dbReference type="SAM" id="Phobius"/>
    </source>
</evidence>
<feature type="region of interest" description="Disordered" evidence="1">
    <location>
        <begin position="315"/>
        <end position="337"/>
    </location>
</feature>
<protein>
    <recommendedName>
        <fullName evidence="5">Transmembrane protein 177</fullName>
    </recommendedName>
</protein>
<proteinExistence type="predicted"/>
<dbReference type="EMBL" id="JASPKZ010001217">
    <property type="protein sequence ID" value="KAJ9598453.1"/>
    <property type="molecule type" value="Genomic_DNA"/>
</dbReference>
<comment type="caution">
    <text evidence="3">The sequence shown here is derived from an EMBL/GenBank/DDBJ whole genome shotgun (WGS) entry which is preliminary data.</text>
</comment>
<organism evidence="3 4">
    <name type="scientific">Diploptera punctata</name>
    <name type="common">Pacific beetle cockroach</name>
    <dbReference type="NCBI Taxonomy" id="6984"/>
    <lineage>
        <taxon>Eukaryota</taxon>
        <taxon>Metazoa</taxon>
        <taxon>Ecdysozoa</taxon>
        <taxon>Arthropoda</taxon>
        <taxon>Hexapoda</taxon>
        <taxon>Insecta</taxon>
        <taxon>Pterygota</taxon>
        <taxon>Neoptera</taxon>
        <taxon>Polyneoptera</taxon>
        <taxon>Dictyoptera</taxon>
        <taxon>Blattodea</taxon>
        <taxon>Blaberoidea</taxon>
        <taxon>Blaberidae</taxon>
        <taxon>Diplopterinae</taxon>
        <taxon>Diploptera</taxon>
    </lineage>
</organism>
<keyword evidence="2" id="KW-0472">Membrane</keyword>
<feature type="compositionally biased region" description="Polar residues" evidence="1">
    <location>
        <begin position="327"/>
        <end position="337"/>
    </location>
</feature>
<feature type="transmembrane region" description="Helical" evidence="2">
    <location>
        <begin position="208"/>
        <end position="225"/>
    </location>
</feature>
<evidence type="ECO:0000313" key="4">
    <source>
        <dbReference type="Proteomes" id="UP001233999"/>
    </source>
</evidence>
<name>A0AAD8EQ35_DIPPU</name>
<feature type="transmembrane region" description="Helical" evidence="2">
    <location>
        <begin position="20"/>
        <end position="42"/>
    </location>
</feature>
<dbReference type="PANTHER" id="PTHR21824:SF4">
    <property type="entry name" value="TRANSMEMBRANE PROTEIN 177"/>
    <property type="match status" value="1"/>
</dbReference>
<dbReference type="Proteomes" id="UP001233999">
    <property type="component" value="Unassembled WGS sequence"/>
</dbReference>
<dbReference type="PANTHER" id="PTHR21824">
    <property type="entry name" value="TRANSMEMBRANE PROTEIN 177"/>
    <property type="match status" value="1"/>
</dbReference>
<accession>A0AAD8EQ35</accession>
<evidence type="ECO:0008006" key="5">
    <source>
        <dbReference type="Google" id="ProtNLM"/>
    </source>
</evidence>
<gene>
    <name evidence="3" type="ORF">L9F63_010849</name>
</gene>
<keyword evidence="2" id="KW-0812">Transmembrane</keyword>
<dbReference type="GO" id="GO:0016020">
    <property type="term" value="C:membrane"/>
    <property type="evidence" value="ECO:0007669"/>
    <property type="project" value="TreeGrafter"/>
</dbReference>
<sequence>MKYKNILQWFATKQGRQFTFTGISALAIGSSVTYFLSHTFLLSKYKEIVQMYGLGVEVPVSNKVRKLFEEVMNEMQVPELEKKYIKPFTVFGFDMFHAGCTATRTGAIIGIPSNFSYKTTGDIDKHNIVVNSDQVSWGSDAGKKLLDAMILSEAAQKFAIGREIAHVQSSYIYLHAVFPVSIIGSTYVLTANLNHRMGFLNRPFPLRFILYTLTGLFGFGMWIFLQDFTTISYETESDNAMISLGEEYIKGGIEFYSKLLQRNIALRNLMGQKGEKLYTVTGNDQYMLRQKHLPLTMRKEYFELQLEELKKTKQVSSKVTDEKQSPFDVNTKTVPAV</sequence>
<evidence type="ECO:0000313" key="3">
    <source>
        <dbReference type="EMBL" id="KAJ9598453.1"/>
    </source>
</evidence>
<dbReference type="AlphaFoldDB" id="A0AAD8EQ35"/>
<keyword evidence="2" id="KW-1133">Transmembrane helix</keyword>
<keyword evidence="4" id="KW-1185">Reference proteome</keyword>
<reference evidence="3" key="1">
    <citation type="journal article" date="2023" name="IScience">
        <title>Live-bearing cockroach genome reveals convergent evolutionary mechanisms linked to viviparity in insects and beyond.</title>
        <authorList>
            <person name="Fouks B."/>
            <person name="Harrison M.C."/>
            <person name="Mikhailova A.A."/>
            <person name="Marchal E."/>
            <person name="English S."/>
            <person name="Carruthers M."/>
            <person name="Jennings E.C."/>
            <person name="Chiamaka E.L."/>
            <person name="Frigard R.A."/>
            <person name="Pippel M."/>
            <person name="Attardo G.M."/>
            <person name="Benoit J.B."/>
            <person name="Bornberg-Bauer E."/>
            <person name="Tobe S.S."/>
        </authorList>
    </citation>
    <scope>NUCLEOTIDE SEQUENCE</scope>
    <source>
        <strain evidence="3">Stay&amp;Tobe</strain>
    </source>
</reference>